<evidence type="ECO:0000313" key="7">
    <source>
        <dbReference type="Proteomes" id="UP000799424"/>
    </source>
</evidence>
<dbReference type="InterPro" id="IPR012132">
    <property type="entry name" value="GMC_OxRdtase"/>
</dbReference>
<dbReference type="Pfam" id="PF05199">
    <property type="entry name" value="GMC_oxred_C"/>
    <property type="match status" value="1"/>
</dbReference>
<dbReference type="SUPFAM" id="SSF54373">
    <property type="entry name" value="FAD-linked reductases, C-terminal domain"/>
    <property type="match status" value="1"/>
</dbReference>
<feature type="domain" description="Glucose-methanol-choline oxidoreductase C-terminal" evidence="5">
    <location>
        <begin position="439"/>
        <end position="571"/>
    </location>
</feature>
<feature type="domain" description="Glucose-methanol-choline oxidoreductase N-terminal" evidence="4">
    <location>
        <begin position="117"/>
        <end position="341"/>
    </location>
</feature>
<protein>
    <submittedName>
        <fullName evidence="6">FAD/NAD(P)-binding domain-containing protein</fullName>
    </submittedName>
</protein>
<dbReference type="GO" id="GO:0016614">
    <property type="term" value="F:oxidoreductase activity, acting on CH-OH group of donors"/>
    <property type="evidence" value="ECO:0007669"/>
    <property type="project" value="InterPro"/>
</dbReference>
<feature type="binding site" evidence="2">
    <location>
        <begin position="563"/>
        <end position="564"/>
    </location>
    <ligand>
        <name>FAD</name>
        <dbReference type="ChEBI" id="CHEBI:57692"/>
    </ligand>
</feature>
<evidence type="ECO:0000256" key="3">
    <source>
        <dbReference type="SAM" id="SignalP"/>
    </source>
</evidence>
<name>A0A6A7ABQ5_9PLEO</name>
<feature type="chain" id="PRO_5025430666" evidence="3">
    <location>
        <begin position="23"/>
        <end position="585"/>
    </location>
</feature>
<reference evidence="6" key="1">
    <citation type="journal article" date="2020" name="Stud. Mycol.">
        <title>101 Dothideomycetes genomes: a test case for predicting lifestyles and emergence of pathogens.</title>
        <authorList>
            <person name="Haridas S."/>
            <person name="Albert R."/>
            <person name="Binder M."/>
            <person name="Bloem J."/>
            <person name="Labutti K."/>
            <person name="Salamov A."/>
            <person name="Andreopoulos B."/>
            <person name="Baker S."/>
            <person name="Barry K."/>
            <person name="Bills G."/>
            <person name="Bluhm B."/>
            <person name="Cannon C."/>
            <person name="Castanera R."/>
            <person name="Culley D."/>
            <person name="Daum C."/>
            <person name="Ezra D."/>
            <person name="Gonzalez J."/>
            <person name="Henrissat B."/>
            <person name="Kuo A."/>
            <person name="Liang C."/>
            <person name="Lipzen A."/>
            <person name="Lutzoni F."/>
            <person name="Magnuson J."/>
            <person name="Mondo S."/>
            <person name="Nolan M."/>
            <person name="Ohm R."/>
            <person name="Pangilinan J."/>
            <person name="Park H.-J."/>
            <person name="Ramirez L."/>
            <person name="Alfaro M."/>
            <person name="Sun H."/>
            <person name="Tritt A."/>
            <person name="Yoshinaga Y."/>
            <person name="Zwiers L.-H."/>
            <person name="Turgeon B."/>
            <person name="Goodwin S."/>
            <person name="Spatafora J."/>
            <person name="Crous P."/>
            <person name="Grigoriev I."/>
        </authorList>
    </citation>
    <scope>NUCLEOTIDE SEQUENCE</scope>
    <source>
        <strain evidence="6">CBS 113818</strain>
    </source>
</reference>
<evidence type="ECO:0000256" key="2">
    <source>
        <dbReference type="PIRSR" id="PIRSR000137-2"/>
    </source>
</evidence>
<dbReference type="AlphaFoldDB" id="A0A6A7ABQ5"/>
<dbReference type="Gene3D" id="3.30.410.10">
    <property type="entry name" value="Cholesterol Oxidase, domain 2"/>
    <property type="match status" value="1"/>
</dbReference>
<dbReference type="Proteomes" id="UP000799424">
    <property type="component" value="Unassembled WGS sequence"/>
</dbReference>
<keyword evidence="3" id="KW-0732">Signal</keyword>
<feature type="binding site" evidence="2">
    <location>
        <position position="251"/>
    </location>
    <ligand>
        <name>FAD</name>
        <dbReference type="ChEBI" id="CHEBI:57692"/>
    </ligand>
</feature>
<comment type="similarity">
    <text evidence="1">Belongs to the GMC oxidoreductase family.</text>
</comment>
<dbReference type="Pfam" id="PF00732">
    <property type="entry name" value="GMC_oxred_N"/>
    <property type="match status" value="1"/>
</dbReference>
<dbReference type="Pfam" id="PF13450">
    <property type="entry name" value="NAD_binding_8"/>
    <property type="match status" value="1"/>
</dbReference>
<dbReference type="SUPFAM" id="SSF51905">
    <property type="entry name" value="FAD/NAD(P)-binding domain"/>
    <property type="match status" value="1"/>
</dbReference>
<dbReference type="InterPro" id="IPR000172">
    <property type="entry name" value="GMC_OxRdtase_N"/>
</dbReference>
<keyword evidence="7" id="KW-1185">Reference proteome</keyword>
<dbReference type="OrthoDB" id="413885at2759"/>
<dbReference type="PIRSF" id="PIRSF000137">
    <property type="entry name" value="Alcohol_oxidase"/>
    <property type="match status" value="1"/>
</dbReference>
<keyword evidence="2" id="KW-0274">FAD</keyword>
<comment type="cofactor">
    <cofactor evidence="2">
        <name>FAD</name>
        <dbReference type="ChEBI" id="CHEBI:57692"/>
    </cofactor>
</comment>
<dbReference type="GO" id="GO:0050660">
    <property type="term" value="F:flavin adenine dinucleotide binding"/>
    <property type="evidence" value="ECO:0007669"/>
    <property type="project" value="InterPro"/>
</dbReference>
<evidence type="ECO:0000256" key="1">
    <source>
        <dbReference type="ARBA" id="ARBA00010790"/>
    </source>
</evidence>
<dbReference type="InterPro" id="IPR053208">
    <property type="entry name" value="GMC_Oxidoreductase_CD"/>
</dbReference>
<gene>
    <name evidence="6" type="ORF">CC86DRAFT_343596</name>
</gene>
<organism evidence="6 7">
    <name type="scientific">Ophiobolus disseminans</name>
    <dbReference type="NCBI Taxonomy" id="1469910"/>
    <lineage>
        <taxon>Eukaryota</taxon>
        <taxon>Fungi</taxon>
        <taxon>Dikarya</taxon>
        <taxon>Ascomycota</taxon>
        <taxon>Pezizomycotina</taxon>
        <taxon>Dothideomycetes</taxon>
        <taxon>Pleosporomycetidae</taxon>
        <taxon>Pleosporales</taxon>
        <taxon>Pleosporineae</taxon>
        <taxon>Phaeosphaeriaceae</taxon>
        <taxon>Ophiobolus</taxon>
    </lineage>
</organism>
<dbReference type="EMBL" id="MU006219">
    <property type="protein sequence ID" value="KAF2830666.1"/>
    <property type="molecule type" value="Genomic_DNA"/>
</dbReference>
<evidence type="ECO:0000259" key="4">
    <source>
        <dbReference type="Pfam" id="PF00732"/>
    </source>
</evidence>
<proteinExistence type="inferred from homology"/>
<dbReference type="InterPro" id="IPR036188">
    <property type="entry name" value="FAD/NAD-bd_sf"/>
</dbReference>
<feature type="signal peptide" evidence="3">
    <location>
        <begin position="1"/>
        <end position="22"/>
    </location>
</feature>
<keyword evidence="2" id="KW-0285">Flavoprotein</keyword>
<dbReference type="Gene3D" id="3.50.50.60">
    <property type="entry name" value="FAD/NAD(P)-binding domain"/>
    <property type="match status" value="1"/>
</dbReference>
<evidence type="ECO:0000313" key="6">
    <source>
        <dbReference type="EMBL" id="KAF2830666.1"/>
    </source>
</evidence>
<dbReference type="PANTHER" id="PTHR47190">
    <property type="entry name" value="DEHYDROGENASE, PUTATIVE-RELATED"/>
    <property type="match status" value="1"/>
</dbReference>
<dbReference type="InterPro" id="IPR007867">
    <property type="entry name" value="GMC_OxRtase_C"/>
</dbReference>
<dbReference type="PANTHER" id="PTHR47190:SF2">
    <property type="entry name" value="CELLOBIOSE DEHYDROGENASE (AFU_ORTHOLOGUE AFUA_2G17620)"/>
    <property type="match status" value="1"/>
</dbReference>
<sequence length="585" mass="62733">MKFLSVLQLLLSVPLSLTSVSASPPSSPLSQTWDFIIIGSGASGIPLADRLSETGKSVLLLERGWASSGRWGGAWKPEWLRGTNLSRFDVPGLAQLVWWDEVVGNEGVWCADVEAKAACLLGGGTGVNAGQFYLPTWDDFDANQPPGFRSRDVASALGKASQRLPWTDTPSMDGKSYLTNGSYMWREALTNSSAPGHFRFITANDNLNDRNRTSSWTEFFFQNGEKGGPLATYLVTASQRKNFKLHMNTTVARVLRDGDVATGVEVESTGPGGLTGTINVTPGSGRVILSAGVFGTFKILLRSGIGPTEEIQRLASHSIEAAKLPPRKKWINLPVGHNLDDGPNHLLGVSVQGMDSYPWETLWSSTRDNPDIKKYLGSRSGPLAQLQASIGPVSWDTVLGQDGRKRVIQWDFSSGKNVQQAPGDGGYMIFTSNLNLGHTSRGRLTLTPNLTVSIAQPPYFTDASGHDFSALLTSATSLLALINATILQTQPGSFFLAPPPGVGLEQYLRAAKPASSNHWVGTARMGERCGEGVVVDASTRVCGMRNLHVVDASVVNGLPTANPQAVFVVVAERAAEVIRGLGGRY</sequence>
<evidence type="ECO:0000259" key="5">
    <source>
        <dbReference type="Pfam" id="PF05199"/>
    </source>
</evidence>
<accession>A0A6A7ABQ5</accession>